<gene>
    <name evidence="8" type="ORF">CKAN_00806000</name>
</gene>
<feature type="domain" description="Exonuclease" evidence="7">
    <location>
        <begin position="8"/>
        <end position="182"/>
    </location>
</feature>
<dbReference type="STRING" id="337451.A0A3S3MTX8"/>
<dbReference type="Proteomes" id="UP000283530">
    <property type="component" value="Unassembled WGS sequence"/>
</dbReference>
<dbReference type="GO" id="GO:0003676">
    <property type="term" value="F:nucleic acid binding"/>
    <property type="evidence" value="ECO:0007669"/>
    <property type="project" value="InterPro"/>
</dbReference>
<keyword evidence="3" id="KW-0479">Metal-binding</keyword>
<evidence type="ECO:0000256" key="3">
    <source>
        <dbReference type="ARBA" id="ARBA00022723"/>
    </source>
</evidence>
<dbReference type="CDD" id="cd06127">
    <property type="entry name" value="DEDDh"/>
    <property type="match status" value="1"/>
</dbReference>
<dbReference type="GO" id="GO:0008408">
    <property type="term" value="F:3'-5' exonuclease activity"/>
    <property type="evidence" value="ECO:0007669"/>
    <property type="project" value="TreeGrafter"/>
</dbReference>
<dbReference type="GO" id="GO:0046872">
    <property type="term" value="F:metal ion binding"/>
    <property type="evidence" value="ECO:0007669"/>
    <property type="project" value="UniProtKB-KW"/>
</dbReference>
<proteinExistence type="predicted"/>
<protein>
    <submittedName>
        <fullName evidence="8">Protein NEN1-like protein</fullName>
    </submittedName>
</protein>
<dbReference type="AlphaFoldDB" id="A0A3S3MTX8"/>
<dbReference type="Pfam" id="PF00929">
    <property type="entry name" value="RNase_T"/>
    <property type="match status" value="1"/>
</dbReference>
<reference evidence="8 9" key="1">
    <citation type="journal article" date="2019" name="Nat. Plants">
        <title>Stout camphor tree genome fills gaps in understanding of flowering plant genome evolution.</title>
        <authorList>
            <person name="Chaw S.M."/>
            <person name="Liu Y.C."/>
            <person name="Wu Y.W."/>
            <person name="Wang H.Y."/>
            <person name="Lin C.I."/>
            <person name="Wu C.S."/>
            <person name="Ke H.M."/>
            <person name="Chang L.Y."/>
            <person name="Hsu C.Y."/>
            <person name="Yang H.T."/>
            <person name="Sudianto E."/>
            <person name="Hsu M.H."/>
            <person name="Wu K.P."/>
            <person name="Wang L.N."/>
            <person name="Leebens-Mack J.H."/>
            <person name="Tsai I.J."/>
        </authorList>
    </citation>
    <scope>NUCLEOTIDE SEQUENCE [LARGE SCALE GENOMIC DNA]</scope>
    <source>
        <strain evidence="9">cv. Chaw 1501</strain>
        <tissue evidence="8">Young leaves</tissue>
    </source>
</reference>
<dbReference type="SMART" id="SM00479">
    <property type="entry name" value="EXOIII"/>
    <property type="match status" value="1"/>
</dbReference>
<evidence type="ECO:0000256" key="2">
    <source>
        <dbReference type="ARBA" id="ARBA00022722"/>
    </source>
</evidence>
<evidence type="ECO:0000256" key="1">
    <source>
        <dbReference type="ARBA" id="ARBA00001946"/>
    </source>
</evidence>
<keyword evidence="6" id="KW-0460">Magnesium</keyword>
<evidence type="ECO:0000256" key="6">
    <source>
        <dbReference type="ARBA" id="ARBA00022842"/>
    </source>
</evidence>
<name>A0A3S3MTX8_9MAGN</name>
<dbReference type="InterPro" id="IPR013520">
    <property type="entry name" value="Ribonucl_H"/>
</dbReference>
<dbReference type="InterPro" id="IPR036397">
    <property type="entry name" value="RNaseH_sf"/>
</dbReference>
<evidence type="ECO:0000256" key="5">
    <source>
        <dbReference type="ARBA" id="ARBA00022839"/>
    </source>
</evidence>
<dbReference type="Gene3D" id="3.30.420.10">
    <property type="entry name" value="Ribonuclease H-like superfamily/Ribonuclease H"/>
    <property type="match status" value="1"/>
</dbReference>
<comment type="cofactor">
    <cofactor evidence="1">
        <name>Mg(2+)</name>
        <dbReference type="ChEBI" id="CHEBI:18420"/>
    </cofactor>
</comment>
<evidence type="ECO:0000259" key="7">
    <source>
        <dbReference type="SMART" id="SM00479"/>
    </source>
</evidence>
<keyword evidence="5" id="KW-0269">Exonuclease</keyword>
<comment type="caution">
    <text evidence="8">The sequence shown here is derived from an EMBL/GenBank/DDBJ whole genome shotgun (WGS) entry which is preliminary data.</text>
</comment>
<evidence type="ECO:0000313" key="9">
    <source>
        <dbReference type="Proteomes" id="UP000283530"/>
    </source>
</evidence>
<dbReference type="PANTHER" id="PTHR30231:SF4">
    <property type="entry name" value="PROTEIN NEN2"/>
    <property type="match status" value="1"/>
</dbReference>
<dbReference type="FunFam" id="3.30.420.10:FF:000040">
    <property type="entry name" value="Exonuclease family protein"/>
    <property type="match status" value="1"/>
</dbReference>
<keyword evidence="2" id="KW-0540">Nuclease</keyword>
<accession>A0A3S3MTX8</accession>
<dbReference type="InterPro" id="IPR012337">
    <property type="entry name" value="RNaseH-like_sf"/>
</dbReference>
<dbReference type="EMBL" id="QPKB01000003">
    <property type="protein sequence ID" value="RWR79487.1"/>
    <property type="molecule type" value="Genomic_DNA"/>
</dbReference>
<keyword evidence="9" id="KW-1185">Reference proteome</keyword>
<dbReference type="SUPFAM" id="SSF53098">
    <property type="entry name" value="Ribonuclease H-like"/>
    <property type="match status" value="1"/>
</dbReference>
<evidence type="ECO:0000313" key="8">
    <source>
        <dbReference type="EMBL" id="RWR79487.1"/>
    </source>
</evidence>
<dbReference type="PANTHER" id="PTHR30231">
    <property type="entry name" value="DNA POLYMERASE III SUBUNIT EPSILON"/>
    <property type="match status" value="1"/>
</dbReference>
<sequence>MGSSEGEEIAFVDVETTVPLRAGQRFALLELGVILVCPRKLVETASFSTLIRPHDLSLVSPTSTRCNGITRDAVSVAPTFRDVADKIYEILHGRVWAGHNIVRFDCLRIREAFVEIGRPAPEPKGTIDSLPLLTQRFGRRAGNMKMATLAAYFGLGQQKHRSLDDVRMNLEVIKYCATVLFLESSFPDIFTPNSWVSPRATARGHGNGNASPEGTGLNLTSPSDVEIGNHQEMISGDAAGEVLNLVESNLPVSEADALDFLSAIDQMKIDTSLPEAAMDERPTPDSPEEFPEVVASSEGCSGYAGFLDPDEVSIPSVSASLVPAYRGGSKRVLLHKDVLLQLCCMNLRVRFGVSSKFLDHAGRPRLSIVVDAPPSLCRVLDTCDHLAQKLSLDSGCNSEWRPLVTRRTGFNSSTVRLNIPTTANGATATYSTEMFQKEPSGSSRRLVFSRIDAAELDSLFVPGTPLDAHFSLDVYDYQQHAGIRLVAKRLIVHYKQEYLRSP</sequence>
<evidence type="ECO:0000256" key="4">
    <source>
        <dbReference type="ARBA" id="ARBA00022801"/>
    </source>
</evidence>
<organism evidence="8 9">
    <name type="scientific">Cinnamomum micranthum f. kanehirae</name>
    <dbReference type="NCBI Taxonomy" id="337451"/>
    <lineage>
        <taxon>Eukaryota</taxon>
        <taxon>Viridiplantae</taxon>
        <taxon>Streptophyta</taxon>
        <taxon>Embryophyta</taxon>
        <taxon>Tracheophyta</taxon>
        <taxon>Spermatophyta</taxon>
        <taxon>Magnoliopsida</taxon>
        <taxon>Magnoliidae</taxon>
        <taxon>Laurales</taxon>
        <taxon>Lauraceae</taxon>
        <taxon>Cinnamomum</taxon>
    </lineage>
</organism>
<dbReference type="OrthoDB" id="2018529at2759"/>
<keyword evidence="4" id="KW-0378">Hydrolase</keyword>